<gene>
    <name evidence="1" type="ORF">OG398_27780</name>
</gene>
<dbReference type="InterPro" id="IPR023198">
    <property type="entry name" value="PGP-like_dom2"/>
</dbReference>
<dbReference type="GO" id="GO:0005829">
    <property type="term" value="C:cytosol"/>
    <property type="evidence" value="ECO:0007669"/>
    <property type="project" value="TreeGrafter"/>
</dbReference>
<dbReference type="InterPro" id="IPR023214">
    <property type="entry name" value="HAD_sf"/>
</dbReference>
<dbReference type="SFLD" id="SFLDS00003">
    <property type="entry name" value="Haloacid_Dehalogenase"/>
    <property type="match status" value="1"/>
</dbReference>
<name>A0AAU2VXI6_9ACTN</name>
<dbReference type="InterPro" id="IPR006439">
    <property type="entry name" value="HAD-SF_hydro_IA"/>
</dbReference>
<dbReference type="InterPro" id="IPR036412">
    <property type="entry name" value="HAD-like_sf"/>
</dbReference>
<dbReference type="InterPro" id="IPR050155">
    <property type="entry name" value="HAD-like_hydrolase_sf"/>
</dbReference>
<dbReference type="GO" id="GO:0006281">
    <property type="term" value="P:DNA repair"/>
    <property type="evidence" value="ECO:0007669"/>
    <property type="project" value="TreeGrafter"/>
</dbReference>
<dbReference type="InterPro" id="IPR041492">
    <property type="entry name" value="HAD_2"/>
</dbReference>
<reference evidence="1" key="1">
    <citation type="submission" date="2022-10" db="EMBL/GenBank/DDBJ databases">
        <title>The complete genomes of actinobacterial strains from the NBC collection.</title>
        <authorList>
            <person name="Joergensen T.S."/>
            <person name="Alvarez Arevalo M."/>
            <person name="Sterndorff E.B."/>
            <person name="Faurdal D."/>
            <person name="Vuksanovic O."/>
            <person name="Mourched A.-S."/>
            <person name="Charusanti P."/>
            <person name="Shaw S."/>
            <person name="Blin K."/>
            <person name="Weber T."/>
        </authorList>
    </citation>
    <scope>NUCLEOTIDE SEQUENCE</scope>
    <source>
        <strain evidence="1">NBC_00008</strain>
    </source>
</reference>
<dbReference type="EMBL" id="CP108313">
    <property type="protein sequence ID" value="WTW71788.1"/>
    <property type="molecule type" value="Genomic_DNA"/>
</dbReference>
<organism evidence="1">
    <name type="scientific">Streptomyces sp. NBC_00008</name>
    <dbReference type="NCBI Taxonomy" id="2903610"/>
    <lineage>
        <taxon>Bacteria</taxon>
        <taxon>Bacillati</taxon>
        <taxon>Actinomycetota</taxon>
        <taxon>Actinomycetes</taxon>
        <taxon>Kitasatosporales</taxon>
        <taxon>Streptomycetaceae</taxon>
        <taxon>Streptomyces</taxon>
    </lineage>
</organism>
<dbReference type="Gene3D" id="1.10.150.240">
    <property type="entry name" value="Putative phosphatase, domain 2"/>
    <property type="match status" value="1"/>
</dbReference>
<dbReference type="GO" id="GO:0008967">
    <property type="term" value="F:phosphoglycolate phosphatase activity"/>
    <property type="evidence" value="ECO:0007669"/>
    <property type="project" value="TreeGrafter"/>
</dbReference>
<accession>A0AAU2VXI6</accession>
<dbReference type="PANTHER" id="PTHR43434">
    <property type="entry name" value="PHOSPHOGLYCOLATE PHOSPHATASE"/>
    <property type="match status" value="1"/>
</dbReference>
<evidence type="ECO:0000313" key="1">
    <source>
        <dbReference type="EMBL" id="WTW71788.1"/>
    </source>
</evidence>
<dbReference type="Gene3D" id="3.40.50.1000">
    <property type="entry name" value="HAD superfamily/HAD-like"/>
    <property type="match status" value="1"/>
</dbReference>
<dbReference type="SFLD" id="SFLDG01129">
    <property type="entry name" value="C1.5:_HAD__Beta-PGM__Phosphata"/>
    <property type="match status" value="1"/>
</dbReference>
<proteinExistence type="predicted"/>
<dbReference type="AlphaFoldDB" id="A0AAU2VXI6"/>
<keyword evidence="1" id="KW-0378">Hydrolase</keyword>
<sequence length="213" mass="24374">MKKYILFDHDGVLVDTEFWYFRSAERALMQAGFTLDKDQYLRDMARGSGSWAQAKAAGIDDRTLSQVREARNSYYQDYLRTEAIEIDGVVDTLAELSRSVRMAIVTTAKRADFDIIHEERQIRQFMDFVIVREDYEIAKPHPEPYLAGLKHFGATREETLVVEDSARGLMSAVAAGIDCAIVHNEFTKTNDFRQASYRIDSLSELKDVLVEES</sequence>
<protein>
    <submittedName>
        <fullName evidence="1">HAD family hydrolase</fullName>
    </submittedName>
</protein>
<dbReference type="NCBIfam" id="TIGR01509">
    <property type="entry name" value="HAD-SF-IA-v3"/>
    <property type="match status" value="1"/>
</dbReference>
<dbReference type="SUPFAM" id="SSF56784">
    <property type="entry name" value="HAD-like"/>
    <property type="match status" value="1"/>
</dbReference>
<dbReference type="PANTHER" id="PTHR43434:SF1">
    <property type="entry name" value="PHOSPHOGLYCOLATE PHOSPHATASE"/>
    <property type="match status" value="1"/>
</dbReference>
<dbReference type="Pfam" id="PF13419">
    <property type="entry name" value="HAD_2"/>
    <property type="match status" value="1"/>
</dbReference>